<dbReference type="CDD" id="cd00331">
    <property type="entry name" value="IGPS"/>
    <property type="match status" value="1"/>
</dbReference>
<dbReference type="GO" id="GO:0004640">
    <property type="term" value="F:phosphoribosylanthranilate isomerase activity"/>
    <property type="evidence" value="ECO:0007669"/>
    <property type="project" value="TreeGrafter"/>
</dbReference>
<protein>
    <recommendedName>
        <fullName evidence="3">indole-3-glycerol-phosphate synthase</fullName>
        <ecNumber evidence="3">4.1.1.48</ecNumber>
    </recommendedName>
</protein>
<dbReference type="KEGG" id="pmuc:ING2E5A_0502"/>
<dbReference type="Proteomes" id="UP000178485">
    <property type="component" value="Chromosome i"/>
</dbReference>
<comment type="catalytic activity">
    <reaction evidence="1">
        <text>1-(2-carboxyphenylamino)-1-deoxy-D-ribulose 5-phosphate + H(+) = (1S,2R)-1-C-(indol-3-yl)glycerol 3-phosphate + CO2 + H2O</text>
        <dbReference type="Rhea" id="RHEA:23476"/>
        <dbReference type="ChEBI" id="CHEBI:15377"/>
        <dbReference type="ChEBI" id="CHEBI:15378"/>
        <dbReference type="ChEBI" id="CHEBI:16526"/>
        <dbReference type="ChEBI" id="CHEBI:58613"/>
        <dbReference type="ChEBI" id="CHEBI:58866"/>
        <dbReference type="EC" id="4.1.1.48"/>
    </reaction>
</comment>
<dbReference type="InterPro" id="IPR011060">
    <property type="entry name" value="RibuloseP-bd_barrel"/>
</dbReference>
<dbReference type="AlphaFoldDB" id="A0A1G4G479"/>
<dbReference type="GO" id="GO:0000162">
    <property type="term" value="P:L-tryptophan biosynthetic process"/>
    <property type="evidence" value="ECO:0007669"/>
    <property type="project" value="UniProtKB-UniPathway"/>
</dbReference>
<dbReference type="PANTHER" id="PTHR22854:SF2">
    <property type="entry name" value="INDOLE-3-GLYCEROL-PHOSPHATE SYNTHASE"/>
    <property type="match status" value="1"/>
</dbReference>
<organism evidence="10 11">
    <name type="scientific">Petrimonas mucosa</name>
    <dbReference type="NCBI Taxonomy" id="1642646"/>
    <lineage>
        <taxon>Bacteria</taxon>
        <taxon>Pseudomonadati</taxon>
        <taxon>Bacteroidota</taxon>
        <taxon>Bacteroidia</taxon>
        <taxon>Bacteroidales</taxon>
        <taxon>Dysgonomonadaceae</taxon>
        <taxon>Petrimonas</taxon>
    </lineage>
</organism>
<accession>A0A1G4G479</accession>
<gene>
    <name evidence="10" type="primary">trpC</name>
    <name evidence="10" type="ORF">ING2E5A_0502</name>
</gene>
<evidence type="ECO:0000256" key="8">
    <source>
        <dbReference type="ARBA" id="ARBA00023239"/>
    </source>
</evidence>
<dbReference type="PANTHER" id="PTHR22854">
    <property type="entry name" value="TRYPTOPHAN BIOSYNTHESIS PROTEIN"/>
    <property type="match status" value="1"/>
</dbReference>
<dbReference type="PROSITE" id="PS00614">
    <property type="entry name" value="IGPS"/>
    <property type="match status" value="1"/>
</dbReference>
<dbReference type="InterPro" id="IPR001468">
    <property type="entry name" value="Indole-3-GlycerolPSynthase_CS"/>
</dbReference>
<evidence type="ECO:0000256" key="5">
    <source>
        <dbReference type="ARBA" id="ARBA00022793"/>
    </source>
</evidence>
<dbReference type="FunFam" id="3.20.20.70:FF:000024">
    <property type="entry name" value="Indole-3-glycerol phosphate synthase"/>
    <property type="match status" value="1"/>
</dbReference>
<dbReference type="Pfam" id="PF00218">
    <property type="entry name" value="IGPS"/>
    <property type="match status" value="1"/>
</dbReference>
<evidence type="ECO:0000256" key="7">
    <source>
        <dbReference type="ARBA" id="ARBA00023141"/>
    </source>
</evidence>
<sequence length="269" mass="29462">MRDILNEIIAHKRYEIERQKRSISYTSLERQVADCSLPVYSLKEALLRSDTGIIAEFKRRSPSKGWINQHADAVEVTGGYEKAGAAALSVLTDLAYFGGRLDDLQQVAAQASIPVMRKEFIVDEYQILQARLAGASAILLIAAALTVEESFRLTRFAKQLGLEVLLELHDERETGHIAPENDIIGVNNRNLGSFVTDLEKSSKMARLLPKDAVRVSESGISNPETVTALRKAGYLGFLIGENFMKQANPGAGLAKFIEGIKSGKGGMGR</sequence>
<proteinExistence type="predicted"/>
<evidence type="ECO:0000313" key="10">
    <source>
        <dbReference type="EMBL" id="SCM55661.1"/>
    </source>
</evidence>
<evidence type="ECO:0000259" key="9">
    <source>
        <dbReference type="Pfam" id="PF00218"/>
    </source>
</evidence>
<feature type="domain" description="Indole-3-glycerol phosphate synthase" evidence="9">
    <location>
        <begin position="5"/>
        <end position="250"/>
    </location>
</feature>
<dbReference type="STRING" id="1642646.ING2E5A_0502"/>
<keyword evidence="11" id="KW-1185">Reference proteome</keyword>
<reference evidence="10 11" key="1">
    <citation type="submission" date="2016-08" db="EMBL/GenBank/DDBJ databases">
        <authorList>
            <person name="Seilhamer J.J."/>
        </authorList>
    </citation>
    <scope>NUCLEOTIDE SEQUENCE [LARGE SCALE GENOMIC DNA]</scope>
    <source>
        <strain evidence="10">ING2-E5A</strain>
    </source>
</reference>
<dbReference type="UniPathway" id="UPA00035">
    <property type="reaction ID" value="UER00043"/>
</dbReference>
<evidence type="ECO:0000256" key="1">
    <source>
        <dbReference type="ARBA" id="ARBA00001633"/>
    </source>
</evidence>
<keyword evidence="5" id="KW-0210">Decarboxylase</keyword>
<evidence type="ECO:0000256" key="4">
    <source>
        <dbReference type="ARBA" id="ARBA00022605"/>
    </source>
</evidence>
<dbReference type="SUPFAM" id="SSF51366">
    <property type="entry name" value="Ribulose-phoshate binding barrel"/>
    <property type="match status" value="1"/>
</dbReference>
<evidence type="ECO:0000313" key="11">
    <source>
        <dbReference type="Proteomes" id="UP000178485"/>
    </source>
</evidence>
<keyword evidence="8 10" id="KW-0456">Lyase</keyword>
<comment type="pathway">
    <text evidence="2">Amino-acid biosynthesis; L-tryptophan biosynthesis; L-tryptophan from chorismate: step 4/5.</text>
</comment>
<keyword evidence="6" id="KW-0822">Tryptophan biosynthesis</keyword>
<dbReference type="GO" id="GO:0004425">
    <property type="term" value="F:indole-3-glycerol-phosphate synthase activity"/>
    <property type="evidence" value="ECO:0007669"/>
    <property type="project" value="UniProtKB-EC"/>
</dbReference>
<dbReference type="NCBIfam" id="NF001377">
    <property type="entry name" value="PRK00278.2-4"/>
    <property type="match status" value="1"/>
</dbReference>
<evidence type="ECO:0000256" key="3">
    <source>
        <dbReference type="ARBA" id="ARBA00012362"/>
    </source>
</evidence>
<name>A0A1G4G479_9BACT</name>
<dbReference type="EC" id="4.1.1.48" evidence="3"/>
<dbReference type="EMBL" id="LT608328">
    <property type="protein sequence ID" value="SCM55661.1"/>
    <property type="molecule type" value="Genomic_DNA"/>
</dbReference>
<dbReference type="Gene3D" id="3.20.20.70">
    <property type="entry name" value="Aldolase class I"/>
    <property type="match status" value="1"/>
</dbReference>
<dbReference type="RefSeq" id="WP_071136040.1">
    <property type="nucleotide sequence ID" value="NZ_DUQN01000102.1"/>
</dbReference>
<evidence type="ECO:0000256" key="2">
    <source>
        <dbReference type="ARBA" id="ARBA00004696"/>
    </source>
</evidence>
<evidence type="ECO:0000256" key="6">
    <source>
        <dbReference type="ARBA" id="ARBA00022822"/>
    </source>
</evidence>
<dbReference type="InterPro" id="IPR013785">
    <property type="entry name" value="Aldolase_TIM"/>
</dbReference>
<dbReference type="InterPro" id="IPR013798">
    <property type="entry name" value="Indole-3-glycerol_P_synth_dom"/>
</dbReference>
<keyword evidence="4" id="KW-0028">Amino-acid biosynthesis</keyword>
<keyword evidence="7" id="KW-0057">Aromatic amino acid biosynthesis</keyword>
<dbReference type="InterPro" id="IPR045186">
    <property type="entry name" value="Indole-3-glycerol_P_synth"/>
</dbReference>